<keyword evidence="3" id="KW-1185">Reference proteome</keyword>
<keyword evidence="1" id="KW-1133">Transmembrane helix</keyword>
<dbReference type="EMBL" id="FNNO01000013">
    <property type="protein sequence ID" value="SDX30558.1"/>
    <property type="molecule type" value="Genomic_DNA"/>
</dbReference>
<dbReference type="InterPro" id="IPR018750">
    <property type="entry name" value="DUF2306_membrane"/>
</dbReference>
<keyword evidence="1" id="KW-0472">Membrane</keyword>
<feature type="transmembrane region" description="Helical" evidence="1">
    <location>
        <begin position="176"/>
        <end position="195"/>
    </location>
</feature>
<reference evidence="2 3" key="1">
    <citation type="submission" date="2016-10" db="EMBL/GenBank/DDBJ databases">
        <authorList>
            <person name="Varghese N."/>
            <person name="Submissions S."/>
        </authorList>
    </citation>
    <scope>NUCLEOTIDE SEQUENCE [LARGE SCALE GENOMIC DNA]</scope>
    <source>
        <strain evidence="2 3">DSM 25353</strain>
    </source>
</reference>
<sequence length="204" mass="23292">MTPKVYRLIVAILAIAIGLYPSTYLFVHQKFGLLLSKSDTTLHNVFWNIGFYTHISSGALALLIGWMQFNPRLRENRLMLHRNVGKVYIIAACLSALAAVYIALYANGGIIASLGFISLGVIWFYTTLRAYFAIRNLQIIEHQKMMTYSYAACFAAVTLRIYLPLLTMLFNDFIKAYLIVAWLCWIPNMIVAYFLTRRLETNKG</sequence>
<protein>
    <submittedName>
        <fullName evidence="2">Uncharacterized membrane protein</fullName>
    </submittedName>
</protein>
<gene>
    <name evidence="2" type="ORF">SAMN05444410_1133</name>
</gene>
<evidence type="ECO:0000313" key="2">
    <source>
        <dbReference type="EMBL" id="SDX30558.1"/>
    </source>
</evidence>
<feature type="transmembrane region" description="Helical" evidence="1">
    <location>
        <begin position="148"/>
        <end position="170"/>
    </location>
</feature>
<evidence type="ECO:0000256" key="1">
    <source>
        <dbReference type="SAM" id="Phobius"/>
    </source>
</evidence>
<feature type="transmembrane region" description="Helical" evidence="1">
    <location>
        <begin position="110"/>
        <end position="128"/>
    </location>
</feature>
<name>A0A8X8LEK4_9BACT</name>
<dbReference type="Proteomes" id="UP000198711">
    <property type="component" value="Unassembled WGS sequence"/>
</dbReference>
<evidence type="ECO:0000313" key="3">
    <source>
        <dbReference type="Proteomes" id="UP000198711"/>
    </source>
</evidence>
<accession>A0A8X8LEK4</accession>
<feature type="transmembrane region" description="Helical" evidence="1">
    <location>
        <begin position="5"/>
        <end position="26"/>
    </location>
</feature>
<feature type="transmembrane region" description="Helical" evidence="1">
    <location>
        <begin position="87"/>
        <end position="104"/>
    </location>
</feature>
<dbReference type="RefSeq" id="WP_092725318.1">
    <property type="nucleotide sequence ID" value="NZ_FNNO01000013.1"/>
</dbReference>
<keyword evidence="1" id="KW-0812">Transmembrane</keyword>
<comment type="caution">
    <text evidence="2">The sequence shown here is derived from an EMBL/GenBank/DDBJ whole genome shotgun (WGS) entry which is preliminary data.</text>
</comment>
<dbReference type="Pfam" id="PF10067">
    <property type="entry name" value="DUF2306"/>
    <property type="match status" value="1"/>
</dbReference>
<organism evidence="2 3">
    <name type="scientific">Hydrobacter penzbergensis</name>
    <dbReference type="NCBI Taxonomy" id="1235997"/>
    <lineage>
        <taxon>Bacteria</taxon>
        <taxon>Pseudomonadati</taxon>
        <taxon>Bacteroidota</taxon>
        <taxon>Chitinophagia</taxon>
        <taxon>Chitinophagales</taxon>
        <taxon>Chitinophagaceae</taxon>
        <taxon>Hydrobacter</taxon>
    </lineage>
</organism>
<proteinExistence type="predicted"/>
<feature type="transmembrane region" description="Helical" evidence="1">
    <location>
        <begin position="46"/>
        <end position="66"/>
    </location>
</feature>
<dbReference type="AlphaFoldDB" id="A0A8X8LEK4"/>